<feature type="region of interest" description="Disordered" evidence="1">
    <location>
        <begin position="1"/>
        <end position="48"/>
    </location>
</feature>
<dbReference type="EMBL" id="JAGSXJ010000001">
    <property type="protein sequence ID" value="KAH6696959.1"/>
    <property type="molecule type" value="Genomic_DNA"/>
</dbReference>
<proteinExistence type="predicted"/>
<comment type="caution">
    <text evidence="2">The sequence shown here is derived from an EMBL/GenBank/DDBJ whole genome shotgun (WGS) entry which is preliminary data.</text>
</comment>
<keyword evidence="3" id="KW-1185">Reference proteome</keyword>
<accession>A0A9P8VNX6</accession>
<name>A0A9P8VNX6_9PEZI</name>
<dbReference type="Proteomes" id="UP000770015">
    <property type="component" value="Unassembled WGS sequence"/>
</dbReference>
<dbReference type="InterPro" id="IPR021463">
    <property type="entry name" value="Methyltransf_34"/>
</dbReference>
<organism evidence="2 3">
    <name type="scientific">Plectosphaerella plurivora</name>
    <dbReference type="NCBI Taxonomy" id="936078"/>
    <lineage>
        <taxon>Eukaryota</taxon>
        <taxon>Fungi</taxon>
        <taxon>Dikarya</taxon>
        <taxon>Ascomycota</taxon>
        <taxon>Pezizomycotina</taxon>
        <taxon>Sordariomycetes</taxon>
        <taxon>Hypocreomycetidae</taxon>
        <taxon>Glomerellales</taxon>
        <taxon>Plectosphaerellaceae</taxon>
        <taxon>Plectosphaerella</taxon>
    </lineage>
</organism>
<dbReference type="AlphaFoldDB" id="A0A9P8VNX6"/>
<reference evidence="2" key="1">
    <citation type="journal article" date="2021" name="Nat. Commun.">
        <title>Genetic determinants of endophytism in the Arabidopsis root mycobiome.</title>
        <authorList>
            <person name="Mesny F."/>
            <person name="Miyauchi S."/>
            <person name="Thiergart T."/>
            <person name="Pickel B."/>
            <person name="Atanasova L."/>
            <person name="Karlsson M."/>
            <person name="Huettel B."/>
            <person name="Barry K.W."/>
            <person name="Haridas S."/>
            <person name="Chen C."/>
            <person name="Bauer D."/>
            <person name="Andreopoulos W."/>
            <person name="Pangilinan J."/>
            <person name="LaButti K."/>
            <person name="Riley R."/>
            <person name="Lipzen A."/>
            <person name="Clum A."/>
            <person name="Drula E."/>
            <person name="Henrissat B."/>
            <person name="Kohler A."/>
            <person name="Grigoriev I.V."/>
            <person name="Martin F.M."/>
            <person name="Hacquard S."/>
        </authorList>
    </citation>
    <scope>NUCLEOTIDE SEQUENCE</scope>
    <source>
        <strain evidence="2">MPI-SDFR-AT-0117</strain>
    </source>
</reference>
<evidence type="ECO:0008006" key="4">
    <source>
        <dbReference type="Google" id="ProtNLM"/>
    </source>
</evidence>
<dbReference type="OrthoDB" id="6419443at2759"/>
<evidence type="ECO:0000256" key="1">
    <source>
        <dbReference type="SAM" id="MobiDB-lite"/>
    </source>
</evidence>
<gene>
    <name evidence="2" type="ORF">F5X68DRAFT_257255</name>
</gene>
<sequence>MVLNPTQKAAAKRVSRAIRQAKNAANRPPPSAASEAASAPPSPIPTSTQQSLLDTFTRAFNNVLRPDGPDIDALLQELKAALFARDFATAFADARPELLDAYAARWSPTRALAYAGVLAGIEEHFETVISSEENFQSLRVVSFGGCAAEVAALAGFLLYHNDEDTTPLSANITLIDSAPWSEGVSRLHTELTTPPPLSKYASASAKASNAALISPSLLTSSFVKADALTLTRDQLSTHLGLTASPQQPLLVTLLFTLNELYTSGGIGKTTALLLNLSAILPAGSLLLVVDSPGSYSETTVGKESKRYPMHWLLDHCLLKKGAAAGDEGCLWDKIESDDSAWFRMEESLKYPIPLENMRYQMHLYRASKPQE</sequence>
<evidence type="ECO:0000313" key="2">
    <source>
        <dbReference type="EMBL" id="KAH6696959.1"/>
    </source>
</evidence>
<dbReference type="Pfam" id="PF11312">
    <property type="entry name" value="Methyltransf_34"/>
    <property type="match status" value="1"/>
</dbReference>
<evidence type="ECO:0000313" key="3">
    <source>
        <dbReference type="Proteomes" id="UP000770015"/>
    </source>
</evidence>
<protein>
    <recommendedName>
        <fullName evidence="4">25S rRNA (Uridine(2843)-N(3))-methyltransferase</fullName>
    </recommendedName>
</protein>